<accession>A0A0K9PT79</accession>
<feature type="repeat" description="PPR" evidence="3">
    <location>
        <begin position="151"/>
        <end position="182"/>
    </location>
</feature>
<dbReference type="FunFam" id="1.25.40.10:FF:000031">
    <property type="entry name" value="Pentatricopeptide repeat-containing protein mitochondrial"/>
    <property type="match status" value="1"/>
</dbReference>
<feature type="repeat" description="PPR" evidence="3">
    <location>
        <begin position="84"/>
        <end position="118"/>
    </location>
</feature>
<feature type="repeat" description="PPR" evidence="3">
    <location>
        <begin position="183"/>
        <end position="217"/>
    </location>
</feature>
<evidence type="ECO:0000256" key="3">
    <source>
        <dbReference type="PROSITE-ProRule" id="PRU00708"/>
    </source>
</evidence>
<protein>
    <submittedName>
        <fullName evidence="5">Pentatricopeptide repeat-containing protein</fullName>
    </submittedName>
</protein>
<sequence>MRRRPSLATGINGVSGDYNNTTTTMALINHHARSGDLQEARRIFSNTHPSHRTTSLWNSLITAHFNHNLPTDALNLFHQIPTRTSVTWNAMISGYARLSLLSEARHFFNWMPKSSRNVISYTALLRALLTSDINDHLAEAENLFHSMPDRNSISYTIMIGGLLRHPQRVEDARRLFDEMPHKDLVACTNMVSGLCSMGRVDEAREIFDDMQCKNVVSWTSMISGYATNGRIHVARKLFEIIPVERNEITWTAMVTGYLQAGHYQEAMELFMNMKEKSVCSCNALVLGLGQNGKVEEAREIFFNDTVKKDDTSWSVMMKVFMMNGYEMDVLNTFRKMQFSGVCCNNFQSIIGAIAVCANLTILDHGRQIHAEVLKTESFRSDVIIISALVTMYMKCGDVMKAKRVFNVFPNKDVAMWNSMITGYAQHGLFKEALGMFEGMLSMGMSPDNITFVGLLAVCSYTGSIDKGKEIFRSMRSVHMIDPKTEHYACMVDMLGRAGYIEEALELIVGEMHDAKVEADAVVWGSLLGACKTHMNSVVAEISAEKLVHLEPNNAGPYILLSNMYAKKGRWKDVEELRKTMKNRKLNKFPGYSWIEVEKKIHMFTGGDESTHPEHKSIFIMLDKLSRLLKEAGYCPDGSCTLHDIDEEQKVYNLRYHSERHAIAFGLLKVPEGMPIRVMKNLRVCGDCHAAIMLISKIMKREIILRDANRFHHFKEGFCSCKDYW</sequence>
<dbReference type="InterPro" id="IPR002885">
    <property type="entry name" value="PPR_rpt"/>
</dbReference>
<evidence type="ECO:0000313" key="6">
    <source>
        <dbReference type="Proteomes" id="UP000036987"/>
    </source>
</evidence>
<dbReference type="PROSITE" id="PS51375">
    <property type="entry name" value="PPR"/>
    <property type="match status" value="5"/>
</dbReference>
<dbReference type="NCBIfam" id="TIGR00756">
    <property type="entry name" value="PPR"/>
    <property type="match status" value="6"/>
</dbReference>
<evidence type="ECO:0000313" key="5">
    <source>
        <dbReference type="EMBL" id="KMZ71457.1"/>
    </source>
</evidence>
<dbReference type="FunFam" id="1.25.40.10:FF:000280">
    <property type="entry name" value="Pentatricopeptide repeat-containing protein"/>
    <property type="match status" value="1"/>
</dbReference>
<dbReference type="Proteomes" id="UP000036987">
    <property type="component" value="Unassembled WGS sequence"/>
</dbReference>
<dbReference type="SUPFAM" id="SSF48452">
    <property type="entry name" value="TPR-like"/>
    <property type="match status" value="1"/>
</dbReference>
<dbReference type="Pfam" id="PF20431">
    <property type="entry name" value="E_motif"/>
    <property type="match status" value="1"/>
</dbReference>
<feature type="repeat" description="PPR" evidence="3">
    <location>
        <begin position="412"/>
        <end position="446"/>
    </location>
</feature>
<dbReference type="InterPro" id="IPR011990">
    <property type="entry name" value="TPR-like_helical_dom_sf"/>
</dbReference>
<feature type="repeat" description="PPR" evidence="3">
    <location>
        <begin position="246"/>
        <end position="280"/>
    </location>
</feature>
<gene>
    <name evidence="5" type="ORF">ZOSMA_17G00130</name>
</gene>
<dbReference type="InterPro" id="IPR032867">
    <property type="entry name" value="DYW_dom"/>
</dbReference>
<dbReference type="AlphaFoldDB" id="A0A0K9PT79"/>
<evidence type="ECO:0000256" key="1">
    <source>
        <dbReference type="ARBA" id="ARBA00022737"/>
    </source>
</evidence>
<dbReference type="InterPro" id="IPR046960">
    <property type="entry name" value="PPR_At4g14850-like_plant"/>
</dbReference>
<dbReference type="Pfam" id="PF01535">
    <property type="entry name" value="PPR"/>
    <property type="match status" value="8"/>
</dbReference>
<dbReference type="OMA" id="GIFHDMR"/>
<keyword evidence="6" id="KW-1185">Reference proteome</keyword>
<dbReference type="EMBL" id="LFYR01000671">
    <property type="protein sequence ID" value="KMZ71457.1"/>
    <property type="molecule type" value="Genomic_DNA"/>
</dbReference>
<reference evidence="6" key="1">
    <citation type="journal article" date="2016" name="Nature">
        <title>The genome of the seagrass Zostera marina reveals angiosperm adaptation to the sea.</title>
        <authorList>
            <person name="Olsen J.L."/>
            <person name="Rouze P."/>
            <person name="Verhelst B."/>
            <person name="Lin Y.-C."/>
            <person name="Bayer T."/>
            <person name="Collen J."/>
            <person name="Dattolo E."/>
            <person name="De Paoli E."/>
            <person name="Dittami S."/>
            <person name="Maumus F."/>
            <person name="Michel G."/>
            <person name="Kersting A."/>
            <person name="Lauritano C."/>
            <person name="Lohaus R."/>
            <person name="Toepel M."/>
            <person name="Tonon T."/>
            <person name="Vanneste K."/>
            <person name="Amirebrahimi M."/>
            <person name="Brakel J."/>
            <person name="Bostroem C."/>
            <person name="Chovatia M."/>
            <person name="Grimwood J."/>
            <person name="Jenkins J.W."/>
            <person name="Jueterbock A."/>
            <person name="Mraz A."/>
            <person name="Stam W.T."/>
            <person name="Tice H."/>
            <person name="Bornberg-Bauer E."/>
            <person name="Green P.J."/>
            <person name="Pearson G.A."/>
            <person name="Procaccini G."/>
            <person name="Duarte C.M."/>
            <person name="Schmutz J."/>
            <person name="Reusch T.B.H."/>
            <person name="Van de Peer Y."/>
        </authorList>
    </citation>
    <scope>NUCLEOTIDE SEQUENCE [LARGE SCALE GENOMIC DNA]</scope>
    <source>
        <strain evidence="6">cv. Finnish</strain>
    </source>
</reference>
<dbReference type="PANTHER" id="PTHR47926">
    <property type="entry name" value="PENTATRICOPEPTIDE REPEAT-CONTAINING PROTEIN"/>
    <property type="match status" value="1"/>
</dbReference>
<keyword evidence="1" id="KW-0677">Repeat</keyword>
<evidence type="ECO:0000259" key="4">
    <source>
        <dbReference type="Pfam" id="PF14432"/>
    </source>
</evidence>
<dbReference type="GO" id="GO:0009451">
    <property type="term" value="P:RNA modification"/>
    <property type="evidence" value="ECO:0000318"/>
    <property type="project" value="GO_Central"/>
</dbReference>
<dbReference type="GO" id="GO:0003723">
    <property type="term" value="F:RNA binding"/>
    <property type="evidence" value="ECO:0000318"/>
    <property type="project" value="GO_Central"/>
</dbReference>
<organism evidence="5 6">
    <name type="scientific">Zostera marina</name>
    <name type="common">Eelgrass</name>
    <dbReference type="NCBI Taxonomy" id="29655"/>
    <lineage>
        <taxon>Eukaryota</taxon>
        <taxon>Viridiplantae</taxon>
        <taxon>Streptophyta</taxon>
        <taxon>Embryophyta</taxon>
        <taxon>Tracheophyta</taxon>
        <taxon>Spermatophyta</taxon>
        <taxon>Magnoliopsida</taxon>
        <taxon>Liliopsida</taxon>
        <taxon>Zosteraceae</taxon>
        <taxon>Zostera</taxon>
    </lineage>
</organism>
<name>A0A0K9PT79_ZOSMR</name>
<proteinExistence type="inferred from homology"/>
<dbReference type="Pfam" id="PF13041">
    <property type="entry name" value="PPR_2"/>
    <property type="match status" value="2"/>
</dbReference>
<dbReference type="GO" id="GO:0008270">
    <property type="term" value="F:zinc ion binding"/>
    <property type="evidence" value="ECO:0007669"/>
    <property type="project" value="InterPro"/>
</dbReference>
<evidence type="ECO:0000256" key="2">
    <source>
        <dbReference type="ARBA" id="ARBA00061659"/>
    </source>
</evidence>
<dbReference type="PANTHER" id="PTHR47926:SF373">
    <property type="entry name" value="TETRATRICOPEPTIDE-LIKE HELICAL DOMAIN SUPERFAMILY, DYW DOMAIN-CONTAINING PROTEIN"/>
    <property type="match status" value="1"/>
</dbReference>
<comment type="caution">
    <text evidence="5">The sequence shown here is derived from an EMBL/GenBank/DDBJ whole genome shotgun (WGS) entry which is preliminary data.</text>
</comment>
<feature type="domain" description="DYW" evidence="4">
    <location>
        <begin position="632"/>
        <end position="724"/>
    </location>
</feature>
<dbReference type="Gene3D" id="1.25.40.10">
    <property type="entry name" value="Tetratricopeptide repeat domain"/>
    <property type="match status" value="5"/>
</dbReference>
<comment type="similarity">
    <text evidence="2">Belongs to the PPR family. PCMP-E subfamily.</text>
</comment>
<dbReference type="InterPro" id="IPR046848">
    <property type="entry name" value="E_motif"/>
</dbReference>
<dbReference type="OrthoDB" id="1028258at2759"/>
<dbReference type="Pfam" id="PF14432">
    <property type="entry name" value="DYW_deaminase"/>
    <property type="match status" value="1"/>
</dbReference>